<feature type="transmembrane region" description="Helical" evidence="1">
    <location>
        <begin position="223"/>
        <end position="239"/>
    </location>
</feature>
<keyword evidence="1" id="KW-0472">Membrane</keyword>
<feature type="transmembrane region" description="Helical" evidence="1">
    <location>
        <begin position="169"/>
        <end position="193"/>
    </location>
</feature>
<sequence length="255" mass="30090">MSNLSIIGISLIRLLIFVKDKSLTTRIYLILNEKTSKIFIYVSFFGYLIGLDQFFVNEINENIFVLSEIDYEKFPNDNTFMNEVSHLFYYRRNFNIKYTGGTSYLFFASYMINFVVNDIMLYVIMLAIDLALLFHMKKSIDVKITNTKKLNDKASTGNKLENKKIKLTAIILLNSLILFALKISHFILSLYVFMEKLHLDENSQNICFLYSQVCTNYKEFAEFLYFVSNAYSIFLFYNLNVNFKKNIKDIVHIWK</sequence>
<gene>
    <name evidence="2" type="ORF">OXX778_LOCUS21805</name>
</gene>
<dbReference type="Proteomes" id="UP000663879">
    <property type="component" value="Unassembled WGS sequence"/>
</dbReference>
<accession>A0A814Q6S0</accession>
<evidence type="ECO:0000313" key="3">
    <source>
        <dbReference type="Proteomes" id="UP000663879"/>
    </source>
</evidence>
<proteinExistence type="predicted"/>
<organism evidence="2 3">
    <name type="scientific">Brachionus calyciflorus</name>
    <dbReference type="NCBI Taxonomy" id="104777"/>
    <lineage>
        <taxon>Eukaryota</taxon>
        <taxon>Metazoa</taxon>
        <taxon>Spiralia</taxon>
        <taxon>Gnathifera</taxon>
        <taxon>Rotifera</taxon>
        <taxon>Eurotatoria</taxon>
        <taxon>Monogononta</taxon>
        <taxon>Pseudotrocha</taxon>
        <taxon>Ploima</taxon>
        <taxon>Brachionidae</taxon>
        <taxon>Brachionus</taxon>
    </lineage>
</organism>
<feature type="transmembrane region" description="Helical" evidence="1">
    <location>
        <begin position="38"/>
        <end position="56"/>
    </location>
</feature>
<protein>
    <submittedName>
        <fullName evidence="2">Uncharacterized protein</fullName>
    </submittedName>
</protein>
<name>A0A814Q6S0_9BILA</name>
<keyword evidence="3" id="KW-1185">Reference proteome</keyword>
<feature type="transmembrane region" description="Helical" evidence="1">
    <location>
        <begin position="110"/>
        <end position="134"/>
    </location>
</feature>
<reference evidence="2" key="1">
    <citation type="submission" date="2021-02" db="EMBL/GenBank/DDBJ databases">
        <authorList>
            <person name="Nowell W R."/>
        </authorList>
    </citation>
    <scope>NUCLEOTIDE SEQUENCE</scope>
    <source>
        <strain evidence="2">Ploen Becks lab</strain>
    </source>
</reference>
<keyword evidence="1" id="KW-0812">Transmembrane</keyword>
<evidence type="ECO:0000313" key="2">
    <source>
        <dbReference type="EMBL" id="CAF1115340.1"/>
    </source>
</evidence>
<comment type="caution">
    <text evidence="2">The sequence shown here is derived from an EMBL/GenBank/DDBJ whole genome shotgun (WGS) entry which is preliminary data.</text>
</comment>
<dbReference type="AlphaFoldDB" id="A0A814Q6S0"/>
<evidence type="ECO:0000256" key="1">
    <source>
        <dbReference type="SAM" id="Phobius"/>
    </source>
</evidence>
<keyword evidence="1" id="KW-1133">Transmembrane helix</keyword>
<dbReference type="EMBL" id="CAJNOC010008422">
    <property type="protein sequence ID" value="CAF1115340.1"/>
    <property type="molecule type" value="Genomic_DNA"/>
</dbReference>